<protein>
    <submittedName>
        <fullName evidence="1">Uncharacterized protein</fullName>
    </submittedName>
</protein>
<dbReference type="EMBL" id="LAZR01027988">
    <property type="protein sequence ID" value="KKL63975.1"/>
    <property type="molecule type" value="Genomic_DNA"/>
</dbReference>
<dbReference type="AlphaFoldDB" id="A0A0F9G335"/>
<gene>
    <name evidence="1" type="ORF">LCGC14_2169730</name>
</gene>
<proteinExistence type="predicted"/>
<organism evidence="1">
    <name type="scientific">marine sediment metagenome</name>
    <dbReference type="NCBI Taxonomy" id="412755"/>
    <lineage>
        <taxon>unclassified sequences</taxon>
        <taxon>metagenomes</taxon>
        <taxon>ecological metagenomes</taxon>
    </lineage>
</organism>
<name>A0A0F9G335_9ZZZZ</name>
<sequence>MLQHRLWSDTDNDDIALEYVPLVCCARRTLHRLISSGVTPNQMWSRVATSLADSCKDRALGPLAIAGSLPPNQSTEMNKALALCQVPFGVVAI</sequence>
<reference evidence="1" key="1">
    <citation type="journal article" date="2015" name="Nature">
        <title>Complex archaea that bridge the gap between prokaryotes and eukaryotes.</title>
        <authorList>
            <person name="Spang A."/>
            <person name="Saw J.H."/>
            <person name="Jorgensen S.L."/>
            <person name="Zaremba-Niedzwiedzka K."/>
            <person name="Martijn J."/>
            <person name="Lind A.E."/>
            <person name="van Eijk R."/>
            <person name="Schleper C."/>
            <person name="Guy L."/>
            <person name="Ettema T.J."/>
        </authorList>
    </citation>
    <scope>NUCLEOTIDE SEQUENCE</scope>
</reference>
<comment type="caution">
    <text evidence="1">The sequence shown here is derived from an EMBL/GenBank/DDBJ whole genome shotgun (WGS) entry which is preliminary data.</text>
</comment>
<accession>A0A0F9G335</accession>
<evidence type="ECO:0000313" key="1">
    <source>
        <dbReference type="EMBL" id="KKL63975.1"/>
    </source>
</evidence>